<dbReference type="InParanoid" id="A0A1E5RNS6"/>
<evidence type="ECO:0000256" key="5">
    <source>
        <dbReference type="SAM" id="Phobius"/>
    </source>
</evidence>
<sequence length="354" mass="40591">MELGWGKPLIRHPLLGRFLPPVDIADPKDFLSIKRGVLQYVWFKPFYIAGKLLVDLTPRDEITKQPPVWCLRLETVLLIGYNISASLSLYDLALFWRCLYTELAKYKPWPKFLCVKLIIFASYWQGVLLLILNHYGIFTENENGQDMGFIYQNSLLCIEMIGFSLGHLIAFSSEPYSFRKLPTCSRIKFFYALKDCCGVGDLISDFKTTFFGTQYNYRNFDSAEAVLTSNAHVRTRNARLNEGLRFSNNGTHQYWLQQPVNYGSIDAAGSDAASVLATMSNDNAAPIEQPSSPRRTLAECDHIDSEPWTELLDKVSTRYIPEDPNYPVVWDIRGHRYKPEMQKLKRASEPVNDV</sequence>
<evidence type="ECO:0000256" key="3">
    <source>
        <dbReference type="ARBA" id="ARBA00022989"/>
    </source>
</evidence>
<evidence type="ECO:0000313" key="7">
    <source>
        <dbReference type="Proteomes" id="UP000095728"/>
    </source>
</evidence>
<evidence type="ECO:0000256" key="4">
    <source>
        <dbReference type="ARBA" id="ARBA00023136"/>
    </source>
</evidence>
<dbReference type="GO" id="GO:0016020">
    <property type="term" value="C:membrane"/>
    <property type="evidence" value="ECO:0007669"/>
    <property type="project" value="UniProtKB-SubCell"/>
</dbReference>
<dbReference type="InterPro" id="IPR005178">
    <property type="entry name" value="Ostalpha/TMEM184C"/>
</dbReference>
<comment type="subcellular location">
    <subcellularLocation>
        <location evidence="1">Membrane</location>
        <topology evidence="1">Multi-pass membrane protein</topology>
    </subcellularLocation>
</comment>
<feature type="transmembrane region" description="Helical" evidence="5">
    <location>
        <begin position="117"/>
        <end position="137"/>
    </location>
</feature>
<keyword evidence="7" id="KW-1185">Reference proteome</keyword>
<feature type="transmembrane region" description="Helical" evidence="5">
    <location>
        <begin position="76"/>
        <end position="96"/>
    </location>
</feature>
<keyword evidence="2 5" id="KW-0812">Transmembrane</keyword>
<dbReference type="Proteomes" id="UP000095728">
    <property type="component" value="Unassembled WGS sequence"/>
</dbReference>
<protein>
    <submittedName>
        <fullName evidence="6">Transmembrane protein</fullName>
    </submittedName>
</protein>
<reference evidence="7" key="1">
    <citation type="journal article" date="2016" name="Genome Announc.">
        <title>Genome sequences of three species of Hanseniaspora isolated from spontaneous wine fermentations.</title>
        <authorList>
            <person name="Sternes P.R."/>
            <person name="Lee D."/>
            <person name="Kutyna D.R."/>
            <person name="Borneman A.R."/>
        </authorList>
    </citation>
    <scope>NUCLEOTIDE SEQUENCE [LARGE SCALE GENOMIC DNA]</scope>
    <source>
        <strain evidence="7">AWRI3579</strain>
    </source>
</reference>
<dbReference type="STRING" id="56408.A0A1E5RNS6"/>
<dbReference type="PANTHER" id="PTHR23423">
    <property type="entry name" value="ORGANIC SOLUTE TRANSPORTER-RELATED"/>
    <property type="match status" value="1"/>
</dbReference>
<comment type="caution">
    <text evidence="6">The sequence shown here is derived from an EMBL/GenBank/DDBJ whole genome shotgun (WGS) entry which is preliminary data.</text>
</comment>
<dbReference type="AlphaFoldDB" id="A0A1E5RNS6"/>
<accession>A0A1E5RNS6</accession>
<keyword evidence="4 5" id="KW-0472">Membrane</keyword>
<name>A0A1E5RNS6_9ASCO</name>
<keyword evidence="3 5" id="KW-1133">Transmembrane helix</keyword>
<evidence type="ECO:0000256" key="1">
    <source>
        <dbReference type="ARBA" id="ARBA00004141"/>
    </source>
</evidence>
<gene>
    <name evidence="6" type="ORF">AWRI3579_g972</name>
</gene>
<evidence type="ECO:0000256" key="2">
    <source>
        <dbReference type="ARBA" id="ARBA00022692"/>
    </source>
</evidence>
<dbReference type="Pfam" id="PF03619">
    <property type="entry name" value="Solute_trans_a"/>
    <property type="match status" value="1"/>
</dbReference>
<dbReference type="EMBL" id="LPNM01000005">
    <property type="protein sequence ID" value="OEJ88520.1"/>
    <property type="molecule type" value="Genomic_DNA"/>
</dbReference>
<evidence type="ECO:0000313" key="6">
    <source>
        <dbReference type="EMBL" id="OEJ88520.1"/>
    </source>
</evidence>
<proteinExistence type="predicted"/>
<dbReference type="SMART" id="SM01417">
    <property type="entry name" value="Solute_trans_a"/>
    <property type="match status" value="1"/>
</dbReference>
<dbReference type="FunCoup" id="A0A1E5RNS6">
    <property type="interactions" value="576"/>
</dbReference>
<feature type="transmembrane region" description="Helical" evidence="5">
    <location>
        <begin position="149"/>
        <end position="171"/>
    </location>
</feature>
<organism evidence="6 7">
    <name type="scientific">Hanseniaspora osmophila</name>
    <dbReference type="NCBI Taxonomy" id="56408"/>
    <lineage>
        <taxon>Eukaryota</taxon>
        <taxon>Fungi</taxon>
        <taxon>Dikarya</taxon>
        <taxon>Ascomycota</taxon>
        <taxon>Saccharomycotina</taxon>
        <taxon>Saccharomycetes</taxon>
        <taxon>Saccharomycodales</taxon>
        <taxon>Saccharomycodaceae</taxon>
        <taxon>Hanseniaspora</taxon>
    </lineage>
</organism>
<dbReference type="OrthoDB" id="5348404at2759"/>